<evidence type="ECO:0000313" key="2">
    <source>
        <dbReference type="Proteomes" id="UP001152484"/>
    </source>
</evidence>
<dbReference type="OrthoDB" id="10511113at2759"/>
<keyword evidence="2" id="KW-1185">Reference proteome</keyword>
<name>A0A9P1E2X2_CUSEU</name>
<accession>A0A9P1E2X2</accession>
<organism evidence="1 2">
    <name type="scientific">Cuscuta europaea</name>
    <name type="common">European dodder</name>
    <dbReference type="NCBI Taxonomy" id="41803"/>
    <lineage>
        <taxon>Eukaryota</taxon>
        <taxon>Viridiplantae</taxon>
        <taxon>Streptophyta</taxon>
        <taxon>Embryophyta</taxon>
        <taxon>Tracheophyta</taxon>
        <taxon>Spermatophyta</taxon>
        <taxon>Magnoliopsida</taxon>
        <taxon>eudicotyledons</taxon>
        <taxon>Gunneridae</taxon>
        <taxon>Pentapetalae</taxon>
        <taxon>asterids</taxon>
        <taxon>lamiids</taxon>
        <taxon>Solanales</taxon>
        <taxon>Convolvulaceae</taxon>
        <taxon>Cuscuteae</taxon>
        <taxon>Cuscuta</taxon>
        <taxon>Cuscuta subgen. Cuscuta</taxon>
    </lineage>
</organism>
<dbReference type="AlphaFoldDB" id="A0A9P1E2X2"/>
<dbReference type="EMBL" id="CAMAPE010000009">
    <property type="protein sequence ID" value="CAH9074722.1"/>
    <property type="molecule type" value="Genomic_DNA"/>
</dbReference>
<sequence length="107" mass="11643">MTHPPSLVIKVAPLITCSLPTPPIPVVRSGQSMDPAKLNIEFPGDFCRLENALQLRNEMSQMLLPSAKSAFRGSLLLRCFLLCLNSPSSQLGCRGAHTRPGKITCRV</sequence>
<evidence type="ECO:0000313" key="1">
    <source>
        <dbReference type="EMBL" id="CAH9074722.1"/>
    </source>
</evidence>
<dbReference type="Proteomes" id="UP001152484">
    <property type="component" value="Unassembled WGS sequence"/>
</dbReference>
<protein>
    <submittedName>
        <fullName evidence="1">Uncharacterized protein</fullName>
    </submittedName>
</protein>
<reference evidence="1" key="1">
    <citation type="submission" date="2022-07" db="EMBL/GenBank/DDBJ databases">
        <authorList>
            <person name="Macas J."/>
            <person name="Novak P."/>
            <person name="Neumann P."/>
        </authorList>
    </citation>
    <scope>NUCLEOTIDE SEQUENCE</scope>
</reference>
<proteinExistence type="predicted"/>
<gene>
    <name evidence="1" type="ORF">CEURO_LOCUS5286</name>
</gene>
<comment type="caution">
    <text evidence="1">The sequence shown here is derived from an EMBL/GenBank/DDBJ whole genome shotgun (WGS) entry which is preliminary data.</text>
</comment>